<keyword evidence="4" id="KW-0031">Aminopeptidase</keyword>
<dbReference type="PROSITE" id="PS51257">
    <property type="entry name" value="PROKAR_LIPOPROTEIN"/>
    <property type="match status" value="1"/>
</dbReference>
<dbReference type="Gene3D" id="2.120.10.30">
    <property type="entry name" value="TolB, C-terminal domain"/>
    <property type="match status" value="1"/>
</dbReference>
<dbReference type="GO" id="GO:0004177">
    <property type="term" value="F:aminopeptidase activity"/>
    <property type="evidence" value="ECO:0007669"/>
    <property type="project" value="UniProtKB-KW"/>
</dbReference>
<dbReference type="Pfam" id="PF00326">
    <property type="entry name" value="Peptidase_S9"/>
    <property type="match status" value="1"/>
</dbReference>
<dbReference type="Proteomes" id="UP000295375">
    <property type="component" value="Unassembled WGS sequence"/>
</dbReference>
<keyword evidence="1" id="KW-0378">Hydrolase</keyword>
<keyword evidence="2" id="KW-0732">Signal</keyword>
<feature type="signal peptide" evidence="2">
    <location>
        <begin position="1"/>
        <end position="24"/>
    </location>
</feature>
<reference evidence="4 5" key="1">
    <citation type="submission" date="2019-03" db="EMBL/GenBank/DDBJ databases">
        <title>Genomic Encyclopedia of Type Strains, Phase IV (KMG-IV): sequencing the most valuable type-strain genomes for metagenomic binning, comparative biology and taxonomic classification.</title>
        <authorList>
            <person name="Goeker M."/>
        </authorList>
    </citation>
    <scope>NUCLEOTIDE SEQUENCE [LARGE SCALE GENOMIC DNA]</scope>
    <source>
        <strain evidence="4 5">DSM 103792</strain>
    </source>
</reference>
<name>A0A4R6UUR9_9GAMM</name>
<evidence type="ECO:0000313" key="4">
    <source>
        <dbReference type="EMBL" id="TDQ49543.1"/>
    </source>
</evidence>
<sequence>MRMMKAHGKSVRHWLLLLSVLLFTACREPPEPVATPALEANVAAAPTVGVPLIPRADLFGNPEKAAADISPDGNWLSWLAPHQGALNIWVAPIADLSLAEPVTDAGAHGVDSYEWAGNSSHIVYYQDRNGVEDFHLYSVNVVTKKVIDLTPQANISAFIQHNSPQFPDHLVIAINDRGDRSLHDLYLVSVHDGSRQLLYQNERFAQLYLDDNYQLHFASENEADGGFRIYQLNADKQWQPFSHIPMQDALTTWILRIEDGGKGLLWVDSRNRDKAAVYRQDAKTAEMKLIFESGRADVEYIDLHPITHEVRAVSVNYLRRQWHLLDESFRADFDYLSRLHEGELQLLNTSRDDKRWLVAYQDDNHPSRTFLYDRIGKLATRLFITRPVLDGLPLASMQALEIGARDGMTLISYLSLPFDADPDNDGKPTTPLPMVLIVHGGPWDRDYWGFNQEHQWLANRGYAVLSVNFRGSTGFGKQFVNAGNQEWGGKMQTDLLDAVQWAIKNGIADESKIAIYGGSYGGYATLVGLTQTPNTFACGVDIVGPSDLQTMIQYFPAYWKSFQEQWLHRVGDPSTETGRALLKSRSPLHFVEQIKKPLLIAQGQNDPRVSARESEQIVNAMLNRNMPVTYLVFPDEGHGFLRPENDRAFYAISEEFLARCLGGRVQMPGGDLQGSSVQIRVGEQWVPASAEAMRAPTEVLSKTPPEQAAAH</sequence>
<dbReference type="PANTHER" id="PTHR42776">
    <property type="entry name" value="SERINE PEPTIDASE S9 FAMILY MEMBER"/>
    <property type="match status" value="1"/>
</dbReference>
<dbReference type="InterPro" id="IPR011042">
    <property type="entry name" value="6-blade_b-propeller_TolB-like"/>
</dbReference>
<comment type="caution">
    <text evidence="4">The sequence shown here is derived from an EMBL/GenBank/DDBJ whole genome shotgun (WGS) entry which is preliminary data.</text>
</comment>
<proteinExistence type="predicted"/>
<dbReference type="AlphaFoldDB" id="A0A4R6UUR9"/>
<evidence type="ECO:0000313" key="5">
    <source>
        <dbReference type="Proteomes" id="UP000295375"/>
    </source>
</evidence>
<keyword evidence="5" id="KW-1185">Reference proteome</keyword>
<feature type="domain" description="Peptidase S9 prolyl oligopeptidase catalytic" evidence="3">
    <location>
        <begin position="448"/>
        <end position="663"/>
    </location>
</feature>
<feature type="chain" id="PRO_5020724410" evidence="2">
    <location>
        <begin position="25"/>
        <end position="711"/>
    </location>
</feature>
<evidence type="ECO:0000256" key="1">
    <source>
        <dbReference type="ARBA" id="ARBA00022801"/>
    </source>
</evidence>
<dbReference type="InterPro" id="IPR001375">
    <property type="entry name" value="Peptidase_S9_cat"/>
</dbReference>
<protein>
    <submittedName>
        <fullName evidence="4">Dipeptidyl aminopeptidase/acylaminoacyl peptidase</fullName>
    </submittedName>
</protein>
<organism evidence="4 5">
    <name type="scientific">Permianibacter aggregans</name>
    <dbReference type="NCBI Taxonomy" id="1510150"/>
    <lineage>
        <taxon>Bacteria</taxon>
        <taxon>Pseudomonadati</taxon>
        <taxon>Pseudomonadota</taxon>
        <taxon>Gammaproteobacteria</taxon>
        <taxon>Pseudomonadales</taxon>
        <taxon>Pseudomonadaceae</taxon>
        <taxon>Permianibacter</taxon>
    </lineage>
</organism>
<dbReference type="SUPFAM" id="SSF82171">
    <property type="entry name" value="DPP6 N-terminal domain-like"/>
    <property type="match status" value="1"/>
</dbReference>
<dbReference type="SUPFAM" id="SSF53474">
    <property type="entry name" value="alpha/beta-Hydrolases"/>
    <property type="match status" value="1"/>
</dbReference>
<dbReference type="EMBL" id="SNYM01000004">
    <property type="protein sequence ID" value="TDQ49543.1"/>
    <property type="molecule type" value="Genomic_DNA"/>
</dbReference>
<accession>A0A4R6UUR9</accession>
<keyword evidence="4" id="KW-0645">Protease</keyword>
<dbReference type="Gene3D" id="3.40.50.1820">
    <property type="entry name" value="alpha/beta hydrolase"/>
    <property type="match status" value="1"/>
</dbReference>
<dbReference type="GO" id="GO:0004252">
    <property type="term" value="F:serine-type endopeptidase activity"/>
    <property type="evidence" value="ECO:0007669"/>
    <property type="project" value="TreeGrafter"/>
</dbReference>
<dbReference type="OrthoDB" id="4269629at2"/>
<dbReference type="InterPro" id="IPR029058">
    <property type="entry name" value="AB_hydrolase_fold"/>
</dbReference>
<dbReference type="PANTHER" id="PTHR42776:SF27">
    <property type="entry name" value="DIPEPTIDYL PEPTIDASE FAMILY MEMBER 6"/>
    <property type="match status" value="1"/>
</dbReference>
<evidence type="ECO:0000259" key="3">
    <source>
        <dbReference type="Pfam" id="PF00326"/>
    </source>
</evidence>
<dbReference type="GO" id="GO:0006508">
    <property type="term" value="P:proteolysis"/>
    <property type="evidence" value="ECO:0007669"/>
    <property type="project" value="InterPro"/>
</dbReference>
<evidence type="ECO:0000256" key="2">
    <source>
        <dbReference type="SAM" id="SignalP"/>
    </source>
</evidence>
<gene>
    <name evidence="4" type="ORF">EV696_104249</name>
</gene>